<dbReference type="GO" id="GO:0042777">
    <property type="term" value="P:proton motive force-driven plasma membrane ATP synthesis"/>
    <property type="evidence" value="ECO:0007669"/>
    <property type="project" value="TreeGrafter"/>
</dbReference>
<evidence type="ECO:0000256" key="4">
    <source>
        <dbReference type="ARBA" id="ARBA00022547"/>
    </source>
</evidence>
<evidence type="ECO:0000256" key="11">
    <source>
        <dbReference type="SAM" id="Phobius"/>
    </source>
</evidence>
<evidence type="ECO:0000256" key="2">
    <source>
        <dbReference type="ARBA" id="ARBA00006810"/>
    </source>
</evidence>
<name>A0A383BGK6_9ZZZZ</name>
<comment type="similarity">
    <text evidence="2">Belongs to the ATPase A chain family.</text>
</comment>
<reference evidence="12" key="1">
    <citation type="submission" date="2018-05" db="EMBL/GenBank/DDBJ databases">
        <authorList>
            <person name="Lanie J.A."/>
            <person name="Ng W.-L."/>
            <person name="Kazmierczak K.M."/>
            <person name="Andrzejewski T.M."/>
            <person name="Davidsen T.M."/>
            <person name="Wayne K.J."/>
            <person name="Tettelin H."/>
            <person name="Glass J.I."/>
            <person name="Rusch D."/>
            <person name="Podicherti R."/>
            <person name="Tsui H.-C.T."/>
            <person name="Winkler M.E."/>
        </authorList>
    </citation>
    <scope>NUCLEOTIDE SEQUENCE</scope>
</reference>
<dbReference type="GO" id="GO:0005886">
    <property type="term" value="C:plasma membrane"/>
    <property type="evidence" value="ECO:0007669"/>
    <property type="project" value="TreeGrafter"/>
</dbReference>
<evidence type="ECO:0000256" key="9">
    <source>
        <dbReference type="ARBA" id="ARBA00023136"/>
    </source>
</evidence>
<dbReference type="Pfam" id="PF00119">
    <property type="entry name" value="ATP-synt_A"/>
    <property type="match status" value="1"/>
</dbReference>
<dbReference type="Gene3D" id="1.20.120.220">
    <property type="entry name" value="ATP synthase, F0 complex, subunit A"/>
    <property type="match status" value="1"/>
</dbReference>
<keyword evidence="3" id="KW-0813">Transport</keyword>
<evidence type="ECO:0000256" key="6">
    <source>
        <dbReference type="ARBA" id="ARBA00022781"/>
    </source>
</evidence>
<evidence type="ECO:0000313" key="12">
    <source>
        <dbReference type="EMBL" id="SVE18920.1"/>
    </source>
</evidence>
<dbReference type="InterPro" id="IPR000568">
    <property type="entry name" value="ATP_synth_F0_asu"/>
</dbReference>
<keyword evidence="8" id="KW-0406">Ion transport</keyword>
<evidence type="ECO:0008006" key="13">
    <source>
        <dbReference type="Google" id="ProtNLM"/>
    </source>
</evidence>
<dbReference type="EMBL" id="UINC01200159">
    <property type="protein sequence ID" value="SVE18920.1"/>
    <property type="molecule type" value="Genomic_DNA"/>
</dbReference>
<dbReference type="GO" id="GO:0045259">
    <property type="term" value="C:proton-transporting ATP synthase complex"/>
    <property type="evidence" value="ECO:0007669"/>
    <property type="project" value="UniProtKB-KW"/>
</dbReference>
<keyword evidence="6" id="KW-0375">Hydrogen ion transport</keyword>
<feature type="transmembrane region" description="Helical" evidence="11">
    <location>
        <begin position="20"/>
        <end position="49"/>
    </location>
</feature>
<keyword evidence="7 11" id="KW-1133">Transmembrane helix</keyword>
<feature type="non-terminal residue" evidence="12">
    <location>
        <position position="1"/>
    </location>
</feature>
<evidence type="ECO:0000256" key="5">
    <source>
        <dbReference type="ARBA" id="ARBA00022692"/>
    </source>
</evidence>
<sequence length="58" mass="6391">FGNMTGDHVVLEIFTDLTKVVIPVVFYMLGAFVSLVQAFVFTLLSMVYVSLATAHAEH</sequence>
<keyword evidence="5 11" id="KW-0812">Transmembrane</keyword>
<evidence type="ECO:0000256" key="3">
    <source>
        <dbReference type="ARBA" id="ARBA00022448"/>
    </source>
</evidence>
<keyword evidence="10" id="KW-0066">ATP synthesis</keyword>
<dbReference type="PANTHER" id="PTHR42823:SF3">
    <property type="entry name" value="ATP SYNTHASE SUBUNIT A, CHLOROPLASTIC"/>
    <property type="match status" value="1"/>
</dbReference>
<evidence type="ECO:0000256" key="10">
    <source>
        <dbReference type="ARBA" id="ARBA00023310"/>
    </source>
</evidence>
<keyword evidence="4" id="KW-0138">CF(0)</keyword>
<dbReference type="InterPro" id="IPR045082">
    <property type="entry name" value="ATP_syn_F0_a_bact/chloroplast"/>
</dbReference>
<dbReference type="SUPFAM" id="SSF81336">
    <property type="entry name" value="F1F0 ATP synthase subunit A"/>
    <property type="match status" value="1"/>
</dbReference>
<comment type="subcellular location">
    <subcellularLocation>
        <location evidence="1">Membrane</location>
        <topology evidence="1">Multi-pass membrane protein</topology>
    </subcellularLocation>
</comment>
<dbReference type="AlphaFoldDB" id="A0A383BGK6"/>
<dbReference type="PANTHER" id="PTHR42823">
    <property type="entry name" value="ATP SYNTHASE SUBUNIT A, CHLOROPLASTIC"/>
    <property type="match status" value="1"/>
</dbReference>
<evidence type="ECO:0000256" key="8">
    <source>
        <dbReference type="ARBA" id="ARBA00023065"/>
    </source>
</evidence>
<accession>A0A383BGK6</accession>
<organism evidence="12">
    <name type="scientific">marine metagenome</name>
    <dbReference type="NCBI Taxonomy" id="408172"/>
    <lineage>
        <taxon>unclassified sequences</taxon>
        <taxon>metagenomes</taxon>
        <taxon>ecological metagenomes</taxon>
    </lineage>
</organism>
<gene>
    <name evidence="12" type="ORF">METZ01_LOCUS471774</name>
</gene>
<protein>
    <recommendedName>
        <fullName evidence="13">F0F1 ATP synthase subunit A</fullName>
    </recommendedName>
</protein>
<evidence type="ECO:0000256" key="1">
    <source>
        <dbReference type="ARBA" id="ARBA00004141"/>
    </source>
</evidence>
<evidence type="ECO:0000256" key="7">
    <source>
        <dbReference type="ARBA" id="ARBA00022989"/>
    </source>
</evidence>
<keyword evidence="9 11" id="KW-0472">Membrane</keyword>
<proteinExistence type="inferred from homology"/>
<dbReference type="GO" id="GO:0046933">
    <property type="term" value="F:proton-transporting ATP synthase activity, rotational mechanism"/>
    <property type="evidence" value="ECO:0007669"/>
    <property type="project" value="TreeGrafter"/>
</dbReference>
<dbReference type="InterPro" id="IPR035908">
    <property type="entry name" value="F0_ATP_A_sf"/>
</dbReference>